<comment type="caution">
    <text evidence="1">The sequence shown here is derived from an EMBL/GenBank/DDBJ whole genome shotgun (WGS) entry which is preliminary data.</text>
</comment>
<accession>A0ACB1AGJ6</accession>
<gene>
    <name evidence="1" type="ORF">MENTE1834_LOCUS36854</name>
</gene>
<reference evidence="1" key="1">
    <citation type="submission" date="2023-11" db="EMBL/GenBank/DDBJ databases">
        <authorList>
            <person name="Poullet M."/>
        </authorList>
    </citation>
    <scope>NUCLEOTIDE SEQUENCE</scope>
    <source>
        <strain evidence="1">E1834</strain>
    </source>
</reference>
<dbReference type="EMBL" id="CAVMJV010000076">
    <property type="protein sequence ID" value="CAK5089155.1"/>
    <property type="molecule type" value="Genomic_DNA"/>
</dbReference>
<name>A0ACB1AGJ6_MELEN</name>
<evidence type="ECO:0000313" key="2">
    <source>
        <dbReference type="Proteomes" id="UP001497535"/>
    </source>
</evidence>
<dbReference type="Proteomes" id="UP001497535">
    <property type="component" value="Unassembled WGS sequence"/>
</dbReference>
<keyword evidence="2" id="KW-1185">Reference proteome</keyword>
<protein>
    <submittedName>
        <fullName evidence="1">Uncharacterized protein</fullName>
    </submittedName>
</protein>
<evidence type="ECO:0000313" key="1">
    <source>
        <dbReference type="EMBL" id="CAK5089155.1"/>
    </source>
</evidence>
<organism evidence="1 2">
    <name type="scientific">Meloidogyne enterolobii</name>
    <name type="common">Root-knot nematode worm</name>
    <name type="synonym">Meloidogyne mayaguensis</name>
    <dbReference type="NCBI Taxonomy" id="390850"/>
    <lineage>
        <taxon>Eukaryota</taxon>
        <taxon>Metazoa</taxon>
        <taxon>Ecdysozoa</taxon>
        <taxon>Nematoda</taxon>
        <taxon>Chromadorea</taxon>
        <taxon>Rhabditida</taxon>
        <taxon>Tylenchina</taxon>
        <taxon>Tylenchomorpha</taxon>
        <taxon>Tylenchoidea</taxon>
        <taxon>Meloidogynidae</taxon>
        <taxon>Meloidogyninae</taxon>
        <taxon>Meloidogyne</taxon>
    </lineage>
</organism>
<sequence length="111" mass="12921">MPPHQIVQLLPLYGSLANQYPQYIPLIIALSQQPLWRASSLWSAAWISSNTPISSRPRHSPIFPSRSRHFATYPSTHSRIIFKNLREVFLKKVKVTDIMLAFLNLKYEKKF</sequence>
<proteinExistence type="predicted"/>